<name>A0A7V8FZC5_9BURK</name>
<dbReference type="Proteomes" id="UP000462435">
    <property type="component" value="Unassembled WGS sequence"/>
</dbReference>
<protein>
    <recommendedName>
        <fullName evidence="5">Lipoprotein</fullName>
    </recommendedName>
</protein>
<comment type="caution">
    <text evidence="3">The sequence shown here is derived from an EMBL/GenBank/DDBJ whole genome shotgun (WGS) entry which is preliminary data.</text>
</comment>
<keyword evidence="2" id="KW-0732">Signal</keyword>
<evidence type="ECO:0000256" key="2">
    <source>
        <dbReference type="SAM" id="SignalP"/>
    </source>
</evidence>
<dbReference type="PROSITE" id="PS51257">
    <property type="entry name" value="PROKAR_LIPOPROTEIN"/>
    <property type="match status" value="1"/>
</dbReference>
<feature type="region of interest" description="Disordered" evidence="1">
    <location>
        <begin position="74"/>
        <end position="96"/>
    </location>
</feature>
<accession>A0A7V8FZC5</accession>
<gene>
    <name evidence="3" type="ORF">GAK35_00790</name>
</gene>
<sequence>MKKKSLFMLALGSLAVMACARPALRKADELVRRRRGETLSGLPARLNEEDMQAVAQESSVVADGTQAHEPQRLTAAVQPLPPSGRKDGDFAPPVGA</sequence>
<feature type="chain" id="PRO_5031482701" description="Lipoprotein" evidence="2">
    <location>
        <begin position="21"/>
        <end position="96"/>
    </location>
</feature>
<feature type="signal peptide" evidence="2">
    <location>
        <begin position="1"/>
        <end position="20"/>
    </location>
</feature>
<dbReference type="AlphaFoldDB" id="A0A7V8FZC5"/>
<organism evidence="3 4">
    <name type="scientific">Herbaspirillum frisingense</name>
    <dbReference type="NCBI Taxonomy" id="92645"/>
    <lineage>
        <taxon>Bacteria</taxon>
        <taxon>Pseudomonadati</taxon>
        <taxon>Pseudomonadota</taxon>
        <taxon>Betaproteobacteria</taxon>
        <taxon>Burkholderiales</taxon>
        <taxon>Oxalobacteraceae</taxon>
        <taxon>Herbaspirillum</taxon>
    </lineage>
</organism>
<reference evidence="4" key="1">
    <citation type="journal article" date="2020" name="MBio">
        <title>Horizontal gene transfer to a defensive symbiont with a reduced genome amongst a multipartite beetle microbiome.</title>
        <authorList>
            <person name="Waterworth S.C."/>
            <person name="Florez L.V."/>
            <person name="Rees E.R."/>
            <person name="Hertweck C."/>
            <person name="Kaltenpoth M."/>
            <person name="Kwan J.C."/>
        </authorList>
    </citation>
    <scope>NUCLEOTIDE SEQUENCE [LARGE SCALE GENOMIC DNA]</scope>
</reference>
<evidence type="ECO:0000313" key="3">
    <source>
        <dbReference type="EMBL" id="KAF1047139.1"/>
    </source>
</evidence>
<evidence type="ECO:0000313" key="4">
    <source>
        <dbReference type="Proteomes" id="UP000462435"/>
    </source>
</evidence>
<dbReference type="EMBL" id="WNDX01000014">
    <property type="protein sequence ID" value="KAF1047139.1"/>
    <property type="molecule type" value="Genomic_DNA"/>
</dbReference>
<proteinExistence type="predicted"/>
<evidence type="ECO:0000256" key="1">
    <source>
        <dbReference type="SAM" id="MobiDB-lite"/>
    </source>
</evidence>
<evidence type="ECO:0008006" key="5">
    <source>
        <dbReference type="Google" id="ProtNLM"/>
    </source>
</evidence>